<evidence type="ECO:0000313" key="1">
    <source>
        <dbReference type="Proteomes" id="UP000887580"/>
    </source>
</evidence>
<organism evidence="1 2">
    <name type="scientific">Panagrolaimus sp. PS1159</name>
    <dbReference type="NCBI Taxonomy" id="55785"/>
    <lineage>
        <taxon>Eukaryota</taxon>
        <taxon>Metazoa</taxon>
        <taxon>Ecdysozoa</taxon>
        <taxon>Nematoda</taxon>
        <taxon>Chromadorea</taxon>
        <taxon>Rhabditida</taxon>
        <taxon>Tylenchina</taxon>
        <taxon>Panagrolaimomorpha</taxon>
        <taxon>Panagrolaimoidea</taxon>
        <taxon>Panagrolaimidae</taxon>
        <taxon>Panagrolaimus</taxon>
    </lineage>
</organism>
<accession>A0AC35GSL3</accession>
<reference evidence="2" key="1">
    <citation type="submission" date="2022-11" db="UniProtKB">
        <authorList>
            <consortium name="WormBaseParasite"/>
        </authorList>
    </citation>
    <scope>IDENTIFICATION</scope>
</reference>
<dbReference type="WBParaSite" id="PS1159_v2.g8303.t1">
    <property type="protein sequence ID" value="PS1159_v2.g8303.t1"/>
    <property type="gene ID" value="PS1159_v2.g8303"/>
</dbReference>
<dbReference type="Proteomes" id="UP000887580">
    <property type="component" value="Unplaced"/>
</dbReference>
<evidence type="ECO:0000313" key="2">
    <source>
        <dbReference type="WBParaSite" id="PS1159_v2.g8303.t1"/>
    </source>
</evidence>
<protein>
    <submittedName>
        <fullName evidence="2">C2 NT-type domain-containing protein</fullName>
    </submittedName>
</protein>
<proteinExistence type="predicted"/>
<name>A0AC35GSL3_9BILA</name>
<sequence length="243" mass="27641">MSTKNNKYSFIEQSFSTTFKNQNYNLNLNQSKKCPIFVPVQRGNVATDSIVYDNCERKEKVKSWNKSFNIISPFTTLNEDNNDFKKRWKNENTLKTTIKSSLSLHITAYENSNEAAASDLFGEKNVDGLKKEEFGSIKTSKQFFTDAFKPRNPFEFPRQQEGDQKNGREIMPFKASQQLIGSEPPTLSQQIENIGEQMVEGDQKNGREIMPFKAYQQLIGSESPTSSQQIENNGEQMVGVGTS</sequence>